<feature type="domain" description="Polysaccharide chain length determinant N-terminal" evidence="13">
    <location>
        <begin position="4"/>
        <end position="96"/>
    </location>
</feature>
<evidence type="ECO:0000256" key="3">
    <source>
        <dbReference type="ARBA" id="ARBA00006683"/>
    </source>
</evidence>
<evidence type="ECO:0000256" key="12">
    <source>
        <dbReference type="SAM" id="Phobius"/>
    </source>
</evidence>
<dbReference type="PANTHER" id="PTHR32309:SF13">
    <property type="entry name" value="FERRIC ENTEROBACTIN TRANSPORT PROTEIN FEPE"/>
    <property type="match status" value="1"/>
</dbReference>
<evidence type="ECO:0000256" key="7">
    <source>
        <dbReference type="ARBA" id="ARBA00022903"/>
    </source>
</evidence>
<comment type="subcellular location">
    <subcellularLocation>
        <location evidence="1">Cell membrane</location>
        <topology evidence="1">Multi-pass membrane protein</topology>
    </subcellularLocation>
</comment>
<sequence>MHQEEISIADLWKLFLKHAFRIFTVVLLCMILAISFMIFFVHPKYESTAQLLVNQPETNLKEAPIQYSELQASSQLINTYRDIITGDSVLSQVSQEMNNDYSIGQLQGAIAVEQSPNSQAFNITVQLDSPKGAQEVLYKVVSIFEETVRDVYGAKETNIFILSPASYNPNRVSPSLPIYAIIGAMIGLGVSILLVLISEISDTTVKDDEFMTSLGLNNLGKVYELSSKDLKQSRMSTVKMNKRNRKTV</sequence>
<evidence type="ECO:0000313" key="15">
    <source>
        <dbReference type="Proteomes" id="UP000721415"/>
    </source>
</evidence>
<protein>
    <recommendedName>
        <fullName evidence="4">Capsular polysaccharide biosynthesis protein CpsC</fullName>
    </recommendedName>
</protein>
<gene>
    <name evidence="14" type="ORF">HZY91_06495</name>
</gene>
<name>A0ABS0LRC0_9LACT</name>
<evidence type="ECO:0000313" key="14">
    <source>
        <dbReference type="EMBL" id="MBG9986544.1"/>
    </source>
</evidence>
<feature type="transmembrane region" description="Helical" evidence="12">
    <location>
        <begin position="176"/>
        <end position="197"/>
    </location>
</feature>
<reference evidence="14 15" key="1">
    <citation type="submission" date="2020-07" db="EMBL/GenBank/DDBJ databases">
        <title>Facklamia lactis sp. nov., isolated from raw milk.</title>
        <authorList>
            <person name="Doll E.V."/>
            <person name="Huptas C."/>
            <person name="Staib L."/>
            <person name="Wenning M."/>
            <person name="Scherer S."/>
        </authorList>
    </citation>
    <scope>NUCLEOTIDE SEQUENCE [LARGE SCALE GENOMIC DNA]</scope>
    <source>
        <strain evidence="14 15">DSM 111018</strain>
    </source>
</reference>
<accession>A0ABS0LRC0</accession>
<keyword evidence="9 12" id="KW-0472">Membrane</keyword>
<comment type="function">
    <text evidence="11">Required for CpsD phosphorylation. Involved in the regulation of capsular polysaccharide biosynthesis. May be part of a complex that directs the coordinated polymerization and export to the cell surface of the capsular polysaccharide.</text>
</comment>
<keyword evidence="6 12" id="KW-0812">Transmembrane</keyword>
<comment type="similarity">
    <text evidence="3">Belongs to the CpsC/CapA family.</text>
</comment>
<comment type="caution">
    <text evidence="14">The sequence shown here is derived from an EMBL/GenBank/DDBJ whole genome shotgun (WGS) entry which is preliminary data.</text>
</comment>
<keyword evidence="15" id="KW-1185">Reference proteome</keyword>
<evidence type="ECO:0000256" key="9">
    <source>
        <dbReference type="ARBA" id="ARBA00023136"/>
    </source>
</evidence>
<comment type="pathway">
    <text evidence="2">Capsule biogenesis; capsule polysaccharide biosynthesis.</text>
</comment>
<evidence type="ECO:0000256" key="10">
    <source>
        <dbReference type="ARBA" id="ARBA00023169"/>
    </source>
</evidence>
<evidence type="ECO:0000256" key="2">
    <source>
        <dbReference type="ARBA" id="ARBA00005132"/>
    </source>
</evidence>
<feature type="transmembrane region" description="Helical" evidence="12">
    <location>
        <begin position="20"/>
        <end position="41"/>
    </location>
</feature>
<evidence type="ECO:0000259" key="13">
    <source>
        <dbReference type="Pfam" id="PF02706"/>
    </source>
</evidence>
<evidence type="ECO:0000256" key="8">
    <source>
        <dbReference type="ARBA" id="ARBA00022989"/>
    </source>
</evidence>
<keyword evidence="10" id="KW-0270">Exopolysaccharide synthesis</keyword>
<keyword evidence="8 12" id="KW-1133">Transmembrane helix</keyword>
<keyword evidence="5" id="KW-1003">Cell membrane</keyword>
<dbReference type="EMBL" id="JACBXQ010000003">
    <property type="protein sequence ID" value="MBG9986544.1"/>
    <property type="molecule type" value="Genomic_DNA"/>
</dbReference>
<evidence type="ECO:0000256" key="11">
    <source>
        <dbReference type="ARBA" id="ARBA00045736"/>
    </source>
</evidence>
<dbReference type="Pfam" id="PF02706">
    <property type="entry name" value="Wzz"/>
    <property type="match status" value="1"/>
</dbReference>
<dbReference type="InterPro" id="IPR003856">
    <property type="entry name" value="LPS_length_determ_N"/>
</dbReference>
<dbReference type="InterPro" id="IPR050445">
    <property type="entry name" value="Bact_polysacc_biosynth/exp"/>
</dbReference>
<evidence type="ECO:0000256" key="1">
    <source>
        <dbReference type="ARBA" id="ARBA00004651"/>
    </source>
</evidence>
<dbReference type="PANTHER" id="PTHR32309">
    <property type="entry name" value="TYROSINE-PROTEIN KINASE"/>
    <property type="match status" value="1"/>
</dbReference>
<dbReference type="Proteomes" id="UP000721415">
    <property type="component" value="Unassembled WGS sequence"/>
</dbReference>
<organism evidence="14 15">
    <name type="scientific">Facklamia lactis</name>
    <dbReference type="NCBI Taxonomy" id="2749967"/>
    <lineage>
        <taxon>Bacteria</taxon>
        <taxon>Bacillati</taxon>
        <taxon>Bacillota</taxon>
        <taxon>Bacilli</taxon>
        <taxon>Lactobacillales</taxon>
        <taxon>Aerococcaceae</taxon>
        <taxon>Facklamia</taxon>
    </lineage>
</organism>
<evidence type="ECO:0000256" key="6">
    <source>
        <dbReference type="ARBA" id="ARBA00022692"/>
    </source>
</evidence>
<evidence type="ECO:0000256" key="4">
    <source>
        <dbReference type="ARBA" id="ARBA00020739"/>
    </source>
</evidence>
<proteinExistence type="inferred from homology"/>
<keyword evidence="7" id="KW-0972">Capsule biogenesis/degradation</keyword>
<dbReference type="RefSeq" id="WP_197115455.1">
    <property type="nucleotide sequence ID" value="NZ_JACBXQ010000003.1"/>
</dbReference>
<evidence type="ECO:0000256" key="5">
    <source>
        <dbReference type="ARBA" id="ARBA00022475"/>
    </source>
</evidence>